<protein>
    <submittedName>
        <fullName evidence="1">Uncharacterized protein</fullName>
    </submittedName>
</protein>
<name>A0ABX2AY07_9BACT</name>
<proteinExistence type="predicted"/>
<gene>
    <name evidence="1" type="ORF">HPS55_11875</name>
</gene>
<comment type="caution">
    <text evidence="1">The sequence shown here is derived from an EMBL/GenBank/DDBJ whole genome shotgun (WGS) entry which is preliminary data.</text>
</comment>
<dbReference type="RefSeq" id="WP_172174852.1">
    <property type="nucleotide sequence ID" value="NZ_CASGIA010000020.1"/>
</dbReference>
<keyword evidence="2" id="KW-1185">Reference proteome</keyword>
<dbReference type="GeneID" id="82158465"/>
<sequence>MKRFLYFICILFTCNVQVEATVLEETDGIEDDDMFKDWTDEQYEEYEDSILANLYPPVTVQETDTTLLGQIVNTDTSSQRYPVSGYNVPNAVDLDKSKEVGQIVIKRILTYRRTDL</sequence>
<dbReference type="Proteomes" id="UP001193734">
    <property type="component" value="Unassembled WGS sequence"/>
</dbReference>
<accession>A0ABX2AY07</accession>
<reference evidence="1 2" key="1">
    <citation type="submission" date="2020-05" db="EMBL/GenBank/DDBJ databases">
        <title>Distinct polysaccharide utilization as determinants for interspecies competition between intestinal Prevotella spp.</title>
        <authorList>
            <person name="Galvez E.J.C."/>
            <person name="Iljazovic A."/>
            <person name="Strowig T."/>
        </authorList>
    </citation>
    <scope>NUCLEOTIDE SEQUENCE [LARGE SCALE GENOMIC DNA]</scope>
    <source>
        <strain evidence="1 2">PROD</strain>
    </source>
</reference>
<organism evidence="1 2">
    <name type="scientific">Xylanibacter rodentium</name>
    <dbReference type="NCBI Taxonomy" id="2736289"/>
    <lineage>
        <taxon>Bacteria</taxon>
        <taxon>Pseudomonadati</taxon>
        <taxon>Bacteroidota</taxon>
        <taxon>Bacteroidia</taxon>
        <taxon>Bacteroidales</taxon>
        <taxon>Prevotellaceae</taxon>
        <taxon>Xylanibacter</taxon>
    </lineage>
</organism>
<dbReference type="EMBL" id="JABKKE010000023">
    <property type="protein sequence ID" value="NPE15006.1"/>
    <property type="molecule type" value="Genomic_DNA"/>
</dbReference>
<evidence type="ECO:0000313" key="2">
    <source>
        <dbReference type="Proteomes" id="UP001193734"/>
    </source>
</evidence>
<evidence type="ECO:0000313" key="1">
    <source>
        <dbReference type="EMBL" id="NPE15006.1"/>
    </source>
</evidence>